<dbReference type="AlphaFoldDB" id="A0A9D9IRR2"/>
<protein>
    <submittedName>
        <fullName evidence="1">Uncharacterized protein</fullName>
    </submittedName>
</protein>
<name>A0A9D9IRR2_9BACT</name>
<sequence length="351" mass="40295">MIRNTLLTVAAIIIACFTIAADNFYRDYLTGFEDISDYSNPESGCIEIANNKKERIIETHEFLTKDCQFTYKIRMKASHFRKRSRLLNTSPKHSAGVVWNYIDNNNYEGLAIYTENSNHYDDITNRQSLRIDIFKVTNGKETALQSFRLNEEGVNDTGYHTVKINYDGDSLTISAGHRQLENAGKIGYHVHNDNMHIGYFAGRKSKLTVKRIEYATKPIKTRQYSTDYTKEKLDSLFAASNDPNEGYWKYLDRKMDDKKMHLGGKYTLAIVKSPDGYQILYADGASTMPDIWKPYMTKGIMKATPFIGTFDLQWIDSEKEIIPDEGYATFEEGILTINLPINGTSVRFYKL</sequence>
<evidence type="ECO:0000313" key="1">
    <source>
        <dbReference type="EMBL" id="MBO8477066.1"/>
    </source>
</evidence>
<dbReference type="EMBL" id="JADIMC010000100">
    <property type="protein sequence ID" value="MBO8477066.1"/>
    <property type="molecule type" value="Genomic_DNA"/>
</dbReference>
<accession>A0A9D9IRR2</accession>
<evidence type="ECO:0000313" key="2">
    <source>
        <dbReference type="Proteomes" id="UP000823598"/>
    </source>
</evidence>
<dbReference type="Proteomes" id="UP000823598">
    <property type="component" value="Unassembled WGS sequence"/>
</dbReference>
<comment type="caution">
    <text evidence="1">The sequence shown here is derived from an EMBL/GenBank/DDBJ whole genome shotgun (WGS) entry which is preliminary data.</text>
</comment>
<proteinExistence type="predicted"/>
<reference evidence="1" key="1">
    <citation type="submission" date="2020-10" db="EMBL/GenBank/DDBJ databases">
        <authorList>
            <person name="Gilroy R."/>
        </authorList>
    </citation>
    <scope>NUCLEOTIDE SEQUENCE</scope>
    <source>
        <strain evidence="1">6919</strain>
    </source>
</reference>
<gene>
    <name evidence="1" type="ORF">IAB88_08755</name>
</gene>
<organism evidence="1 2">
    <name type="scientific">Candidatus Limisoma faecipullorum</name>
    <dbReference type="NCBI Taxonomy" id="2840854"/>
    <lineage>
        <taxon>Bacteria</taxon>
        <taxon>Pseudomonadati</taxon>
        <taxon>Bacteroidota</taxon>
        <taxon>Bacteroidia</taxon>
        <taxon>Bacteroidales</taxon>
        <taxon>Candidatus Limisoma</taxon>
    </lineage>
</organism>
<reference evidence="1" key="2">
    <citation type="journal article" date="2021" name="PeerJ">
        <title>Extensive microbial diversity within the chicken gut microbiome revealed by metagenomics and culture.</title>
        <authorList>
            <person name="Gilroy R."/>
            <person name="Ravi A."/>
            <person name="Getino M."/>
            <person name="Pursley I."/>
            <person name="Horton D.L."/>
            <person name="Alikhan N.F."/>
            <person name="Baker D."/>
            <person name="Gharbi K."/>
            <person name="Hall N."/>
            <person name="Watson M."/>
            <person name="Adriaenssens E.M."/>
            <person name="Foster-Nyarko E."/>
            <person name="Jarju S."/>
            <person name="Secka A."/>
            <person name="Antonio M."/>
            <person name="Oren A."/>
            <person name="Chaudhuri R.R."/>
            <person name="La Ragione R."/>
            <person name="Hildebrand F."/>
            <person name="Pallen M.J."/>
        </authorList>
    </citation>
    <scope>NUCLEOTIDE SEQUENCE</scope>
    <source>
        <strain evidence="1">6919</strain>
    </source>
</reference>
<dbReference type="PROSITE" id="PS51257">
    <property type="entry name" value="PROKAR_LIPOPROTEIN"/>
    <property type="match status" value="1"/>
</dbReference>